<gene>
    <name evidence="1" type="ORF">GND95_06955</name>
</gene>
<sequence length="144" mass="17252">MTNILTSQQLSDELNKLKSLINDFDYSELRNVTFLNLESLYTYISEVEDNPFQRQYEALQASLDILEPYIPFAIGERAREFLILASQMTTDEEIEALKQDYLERMRLDFVNTIRMIQSEEEWKYLTQICETIRQSKESQMMYQY</sequence>
<accession>A0A7C8LQ05</accession>
<protein>
    <submittedName>
        <fullName evidence="1">Uncharacterized protein</fullName>
    </submittedName>
</protein>
<keyword evidence="2" id="KW-1185">Reference proteome</keyword>
<dbReference type="RefSeq" id="WP_158740136.1">
    <property type="nucleotide sequence ID" value="NZ_JAFBEP010000002.1"/>
</dbReference>
<organism evidence="1 2">
    <name type="scientific">Defluviitalea raffinosedens</name>
    <dbReference type="NCBI Taxonomy" id="1450156"/>
    <lineage>
        <taxon>Bacteria</taxon>
        <taxon>Bacillati</taxon>
        <taxon>Bacillota</taxon>
        <taxon>Clostridia</taxon>
        <taxon>Lachnospirales</taxon>
        <taxon>Defluviitaleaceae</taxon>
        <taxon>Defluviitalea</taxon>
    </lineage>
</organism>
<name>A0A7C8LQ05_9FIRM</name>
<evidence type="ECO:0000313" key="1">
    <source>
        <dbReference type="EMBL" id="KAE9634405.1"/>
    </source>
</evidence>
<dbReference type="Proteomes" id="UP000483018">
    <property type="component" value="Unassembled WGS sequence"/>
</dbReference>
<dbReference type="AlphaFoldDB" id="A0A7C8LQ05"/>
<evidence type="ECO:0000313" key="2">
    <source>
        <dbReference type="Proteomes" id="UP000483018"/>
    </source>
</evidence>
<dbReference type="EMBL" id="WSLF01000005">
    <property type="protein sequence ID" value="KAE9634405.1"/>
    <property type="molecule type" value="Genomic_DNA"/>
</dbReference>
<proteinExistence type="predicted"/>
<comment type="caution">
    <text evidence="1">The sequence shown here is derived from an EMBL/GenBank/DDBJ whole genome shotgun (WGS) entry which is preliminary data.</text>
</comment>
<dbReference type="OrthoDB" id="2048379at2"/>
<reference evidence="1 2" key="1">
    <citation type="submission" date="2019-12" db="EMBL/GenBank/DDBJ databases">
        <title>Defluviitalea raffinosedens, isolated from a biogas fermenter, genome sequencing and characterization.</title>
        <authorList>
            <person name="Rettenmaier R."/>
            <person name="Schneider M."/>
            <person name="Neuhaus K."/>
            <person name="Liebl W."/>
            <person name="Zverlov V."/>
        </authorList>
    </citation>
    <scope>NUCLEOTIDE SEQUENCE [LARGE SCALE GENOMIC DNA]</scope>
    <source>
        <strain evidence="1 2">249c-K6</strain>
    </source>
</reference>